<protein>
    <recommendedName>
        <fullName evidence="4">Rho-GAP domain-containing protein</fullName>
    </recommendedName>
</protein>
<feature type="compositionally biased region" description="Polar residues" evidence="3">
    <location>
        <begin position="533"/>
        <end position="542"/>
    </location>
</feature>
<dbReference type="InterPro" id="IPR008936">
    <property type="entry name" value="Rho_GTPase_activation_prot"/>
</dbReference>
<feature type="compositionally biased region" description="Low complexity" evidence="3">
    <location>
        <begin position="266"/>
        <end position="280"/>
    </location>
</feature>
<evidence type="ECO:0000256" key="2">
    <source>
        <dbReference type="SAM" id="Coils"/>
    </source>
</evidence>
<keyword evidence="2" id="KW-0175">Coiled coil</keyword>
<feature type="region of interest" description="Disordered" evidence="3">
    <location>
        <begin position="223"/>
        <end position="282"/>
    </location>
</feature>
<dbReference type="Proteomes" id="UP001642483">
    <property type="component" value="Unassembled WGS sequence"/>
</dbReference>
<dbReference type="PROSITE" id="PS50238">
    <property type="entry name" value="RHOGAP"/>
    <property type="match status" value="1"/>
</dbReference>
<feature type="coiled-coil region" evidence="2">
    <location>
        <begin position="782"/>
        <end position="853"/>
    </location>
</feature>
<dbReference type="Pfam" id="PF00620">
    <property type="entry name" value="RhoGAP"/>
    <property type="match status" value="1"/>
</dbReference>
<proteinExistence type="inferred from homology"/>
<feature type="compositionally biased region" description="Basic residues" evidence="3">
    <location>
        <begin position="489"/>
        <end position="501"/>
    </location>
</feature>
<evidence type="ECO:0000313" key="6">
    <source>
        <dbReference type="Proteomes" id="UP001642483"/>
    </source>
</evidence>
<dbReference type="Pfam" id="PF26116">
    <property type="entry name" value="FAM13A"/>
    <property type="match status" value="1"/>
</dbReference>
<gene>
    <name evidence="5" type="ORF">CVLEPA_LOCUS32093</name>
</gene>
<dbReference type="EMBL" id="CAWYQH010000174">
    <property type="protein sequence ID" value="CAK8698675.1"/>
    <property type="molecule type" value="Genomic_DNA"/>
</dbReference>
<feature type="domain" description="Rho-GAP" evidence="4">
    <location>
        <begin position="1"/>
        <end position="171"/>
    </location>
</feature>
<sequence length="857" mass="97150">MTLMTYQPFNLGLFKISPPAHQKTKLLEAFERNSEAYLDKASVTVNADVDGHTAANILKHFFRQLPEPLIPDKILQLSRELKCVSDENFAANIRTAMESWPAAHRTTLQYLLCFLQGVMRNVENRMTVTGLAVVFGPNVFKISGEIPETLENISVANQTFERLLLMSDIISDKLKDDQGYLNMTSPSSKPSRVAPPVPRQARPLPAPPVPKHAIDDIQVKTMLAPPSVPMRSKSLERSYESPVSYDDSSTTESCNADDQLSDDYNDLSSSDGSLSPNNQSIDETIRHVVRKRLFHADSSGSSCLDEGNDDSAMTLLPSLTVGRAKGPQNRRKPTKFGRTSKNDFNTILEFEEETTRPVPMPRKTVNVSTTFATVSTGSAIASSSIIDSSLSTSTSIPVSTVTASTTIVTTPDSGCLTAEEEVPQRIPQVEPEMPIFIPKLNLQDALSEDNLGDDTDRVPPLDLSEVTQHDEVVQPIVTPEKLQKMTPTKGKKKRKKGHKSSPSHTKDHQRVHSEPIVIPEPTVNIKVEEDVSTIDSSPNGSPSRWRDAWSTDEESQPASVTMVNGMHRDMRYIPDEDNIEVAPSSPNAHHSRHHHPHYHHRHHHHHHHHHHNNHMSRLKLSNNLNNDDESYDAIYVSLQEIVDSLDLNRKEHSRPEDLTLMTRDQIRIEKVAMQRELLKYESRHGRPTNKKEKEIMRGIYDRYRMVKRLMADTYSPPIHTSLRHHNDVEEDYDVTDKHFNEEEFLVTQTMTSSLPSSSNFKRFEIFEGHGDSNDHISAGLGVMELRKQQKQAKGERKRLRRKLRDFEREIEQQHGRSVIQADRVVMSTEYNDYRDLKAKLRLLDALIEKHNAQNRSL</sequence>
<reference evidence="5 6" key="1">
    <citation type="submission" date="2024-02" db="EMBL/GenBank/DDBJ databases">
        <authorList>
            <person name="Daric V."/>
            <person name="Darras S."/>
        </authorList>
    </citation>
    <scope>NUCLEOTIDE SEQUENCE [LARGE SCALE GENOMIC DNA]</scope>
</reference>
<feature type="compositionally biased region" description="Basic and acidic residues" evidence="3">
    <location>
        <begin position="504"/>
        <end position="513"/>
    </location>
</feature>
<dbReference type="PANTHER" id="PTHR15904">
    <property type="entry name" value="FAM13"/>
    <property type="match status" value="1"/>
</dbReference>
<dbReference type="InterPro" id="IPR000198">
    <property type="entry name" value="RhoGAP_dom"/>
</dbReference>
<feature type="region of interest" description="Disordered" evidence="3">
    <location>
        <begin position="180"/>
        <end position="211"/>
    </location>
</feature>
<feature type="compositionally biased region" description="Basic residues" evidence="3">
    <location>
        <begin position="589"/>
        <end position="617"/>
    </location>
</feature>
<dbReference type="SMART" id="SM00324">
    <property type="entry name" value="RhoGAP"/>
    <property type="match status" value="1"/>
</dbReference>
<evidence type="ECO:0000259" key="4">
    <source>
        <dbReference type="PROSITE" id="PS50238"/>
    </source>
</evidence>
<dbReference type="CDD" id="cd00159">
    <property type="entry name" value="RhoGAP"/>
    <property type="match status" value="1"/>
</dbReference>
<feature type="compositionally biased region" description="Polar residues" evidence="3">
    <location>
        <begin position="246"/>
        <end position="256"/>
    </location>
</feature>
<name>A0ABP0H3W1_CLALP</name>
<comment type="similarity">
    <text evidence="1">Belongs to the FAM13 family.</text>
</comment>
<dbReference type="InterPro" id="IPR039102">
    <property type="entry name" value="FAM13"/>
</dbReference>
<dbReference type="SUPFAM" id="SSF48350">
    <property type="entry name" value="GTPase activation domain, GAP"/>
    <property type="match status" value="1"/>
</dbReference>
<feature type="region of interest" description="Disordered" evidence="3">
    <location>
        <begin position="478"/>
        <end position="558"/>
    </location>
</feature>
<feature type="region of interest" description="Disordered" evidence="3">
    <location>
        <begin position="583"/>
        <end position="623"/>
    </location>
</feature>
<comment type="caution">
    <text evidence="5">The sequence shown here is derived from an EMBL/GenBank/DDBJ whole genome shotgun (WGS) entry which is preliminary data.</text>
</comment>
<evidence type="ECO:0000256" key="3">
    <source>
        <dbReference type="SAM" id="MobiDB-lite"/>
    </source>
</evidence>
<keyword evidence="6" id="KW-1185">Reference proteome</keyword>
<accession>A0ABP0H3W1</accession>
<feature type="compositionally biased region" description="Pro residues" evidence="3">
    <location>
        <begin position="193"/>
        <end position="210"/>
    </location>
</feature>
<evidence type="ECO:0000313" key="5">
    <source>
        <dbReference type="EMBL" id="CAK8698675.1"/>
    </source>
</evidence>
<dbReference type="PANTHER" id="PTHR15904:SF17">
    <property type="entry name" value="RHO-GAP DOMAIN-CONTAINING PROTEIN"/>
    <property type="match status" value="1"/>
</dbReference>
<evidence type="ECO:0000256" key="1">
    <source>
        <dbReference type="ARBA" id="ARBA00007549"/>
    </source>
</evidence>
<dbReference type="InterPro" id="IPR059029">
    <property type="entry name" value="FAM13A_dom"/>
</dbReference>
<dbReference type="Gene3D" id="1.10.555.10">
    <property type="entry name" value="Rho GTPase activation protein"/>
    <property type="match status" value="1"/>
</dbReference>
<organism evidence="5 6">
    <name type="scientific">Clavelina lepadiformis</name>
    <name type="common">Light-bulb sea squirt</name>
    <name type="synonym">Ascidia lepadiformis</name>
    <dbReference type="NCBI Taxonomy" id="159417"/>
    <lineage>
        <taxon>Eukaryota</taxon>
        <taxon>Metazoa</taxon>
        <taxon>Chordata</taxon>
        <taxon>Tunicata</taxon>
        <taxon>Ascidiacea</taxon>
        <taxon>Aplousobranchia</taxon>
        <taxon>Clavelinidae</taxon>
        <taxon>Clavelina</taxon>
    </lineage>
</organism>